<dbReference type="PANTHER" id="PTHR12775">
    <property type="entry name" value="PROTEIN C20ORF43 HOMOLOG"/>
    <property type="match status" value="1"/>
</dbReference>
<evidence type="ECO:0000313" key="5">
    <source>
        <dbReference type="Proteomes" id="UP000242180"/>
    </source>
</evidence>
<accession>A0A1X2H7H5</accession>
<dbReference type="PANTHER" id="PTHR12775:SF0">
    <property type="entry name" value="REPLICATION TERMINATION FACTOR 2"/>
    <property type="match status" value="1"/>
</dbReference>
<dbReference type="AlphaFoldDB" id="A0A1X2H7H5"/>
<gene>
    <name evidence="4" type="ORF">BCR43DRAFT_494137</name>
</gene>
<keyword evidence="5" id="KW-1185">Reference proteome</keyword>
<dbReference type="InterPro" id="IPR006735">
    <property type="entry name" value="Rtf2"/>
</dbReference>
<dbReference type="InterPro" id="IPR013083">
    <property type="entry name" value="Znf_RING/FYVE/PHD"/>
</dbReference>
<comment type="similarity">
    <text evidence="1">Belongs to the rtf2 family.</text>
</comment>
<reference evidence="4 5" key="1">
    <citation type="submission" date="2016-07" db="EMBL/GenBank/DDBJ databases">
        <title>Pervasive Adenine N6-methylation of Active Genes in Fungi.</title>
        <authorList>
            <consortium name="DOE Joint Genome Institute"/>
            <person name="Mondo S.J."/>
            <person name="Dannebaum R.O."/>
            <person name="Kuo R.C."/>
            <person name="Labutti K."/>
            <person name="Haridas S."/>
            <person name="Kuo A."/>
            <person name="Salamov A."/>
            <person name="Ahrendt S.R."/>
            <person name="Lipzen A."/>
            <person name="Sullivan W."/>
            <person name="Andreopoulos W.B."/>
            <person name="Clum A."/>
            <person name="Lindquist E."/>
            <person name="Daum C."/>
            <person name="Ramamoorthy G.K."/>
            <person name="Gryganskyi A."/>
            <person name="Culley D."/>
            <person name="Magnuson J.K."/>
            <person name="James T.Y."/>
            <person name="O'Malley M.A."/>
            <person name="Stajich J.E."/>
            <person name="Spatafora J.W."/>
            <person name="Visel A."/>
            <person name="Grigoriev I.V."/>
        </authorList>
    </citation>
    <scope>NUCLEOTIDE SEQUENCE [LARGE SCALE GENOMIC DNA]</scope>
    <source>
        <strain evidence="4 5">NRRL 2496</strain>
    </source>
</reference>
<dbReference type="Gene3D" id="3.30.40.10">
    <property type="entry name" value="Zinc/RING finger domain, C3HC4 (zinc finger)"/>
    <property type="match status" value="1"/>
</dbReference>
<evidence type="ECO:0000256" key="1">
    <source>
        <dbReference type="ARBA" id="ARBA00009885"/>
    </source>
</evidence>
<sequence length="294" mass="32624">MGNDGGSIPRRIELVKEKQKEVKINPDLERVAAWFYCALSKQPLQPPIVACGLGKLYNQDAILEYILDKNAYGDGDKICSHITSPKDTVKLNLAPNPAYDEAKNAQDSTTMGHLDKDIKSRFICPVSMKEMNGKHRFVYLDTCGCTFAEQSLKEIKTQECVSCGKPFTQDNVVVINPHKEELDRMKTILKEKKAKAKAERKAKKAAAKEAGVPIEKKRKREADKSVSPPIPTGSPAQKKLQMNSTAAAVMGKVSQELAEKEKNKKEASSAIKSIYAKKDIKGNYLTMGTFNRYA</sequence>
<dbReference type="InParanoid" id="A0A1X2H7H5"/>
<dbReference type="CDD" id="cd16653">
    <property type="entry name" value="RING-like_Rtf2"/>
    <property type="match status" value="1"/>
</dbReference>
<feature type="region of interest" description="Disordered" evidence="3">
    <location>
        <begin position="199"/>
        <end position="247"/>
    </location>
</feature>
<evidence type="ECO:0000313" key="4">
    <source>
        <dbReference type="EMBL" id="ORY94513.1"/>
    </source>
</evidence>
<dbReference type="GO" id="GO:0005634">
    <property type="term" value="C:nucleus"/>
    <property type="evidence" value="ECO:0007669"/>
    <property type="project" value="TreeGrafter"/>
</dbReference>
<proteinExistence type="inferred from homology"/>
<dbReference type="FunCoup" id="A0A1X2H7H5">
    <property type="interactions" value="807"/>
</dbReference>
<dbReference type="EMBL" id="MCGN01000007">
    <property type="protein sequence ID" value="ORY94513.1"/>
    <property type="molecule type" value="Genomic_DNA"/>
</dbReference>
<organism evidence="4 5">
    <name type="scientific">Syncephalastrum racemosum</name>
    <name type="common">Filamentous fungus</name>
    <dbReference type="NCBI Taxonomy" id="13706"/>
    <lineage>
        <taxon>Eukaryota</taxon>
        <taxon>Fungi</taxon>
        <taxon>Fungi incertae sedis</taxon>
        <taxon>Mucoromycota</taxon>
        <taxon>Mucoromycotina</taxon>
        <taxon>Mucoromycetes</taxon>
        <taxon>Mucorales</taxon>
        <taxon>Syncephalastraceae</taxon>
        <taxon>Syncephalastrum</taxon>
    </lineage>
</organism>
<evidence type="ECO:0000256" key="3">
    <source>
        <dbReference type="SAM" id="MobiDB-lite"/>
    </source>
</evidence>
<dbReference type="GO" id="GO:0006274">
    <property type="term" value="P:DNA replication termination"/>
    <property type="evidence" value="ECO:0007669"/>
    <property type="project" value="TreeGrafter"/>
</dbReference>
<dbReference type="SUPFAM" id="SSF57850">
    <property type="entry name" value="RING/U-box"/>
    <property type="match status" value="1"/>
</dbReference>
<protein>
    <submittedName>
        <fullName evidence="4">Rtf2 RING-finger-domain-containing protein</fullName>
    </submittedName>
</protein>
<dbReference type="Proteomes" id="UP000242180">
    <property type="component" value="Unassembled WGS sequence"/>
</dbReference>
<comment type="caution">
    <text evidence="4">The sequence shown here is derived from an EMBL/GenBank/DDBJ whole genome shotgun (WGS) entry which is preliminary data.</text>
</comment>
<dbReference type="Pfam" id="PF04641">
    <property type="entry name" value="Rtf2"/>
    <property type="match status" value="1"/>
</dbReference>
<keyword evidence="2" id="KW-0175">Coiled coil</keyword>
<dbReference type="OrthoDB" id="247013at2759"/>
<dbReference type="InterPro" id="IPR027799">
    <property type="entry name" value="Rtf2_RING-finger"/>
</dbReference>
<dbReference type="OMA" id="EFRWLHC"/>
<evidence type="ECO:0000256" key="2">
    <source>
        <dbReference type="SAM" id="Coils"/>
    </source>
</evidence>
<dbReference type="STRING" id="13706.A0A1X2H7H5"/>
<feature type="coiled-coil region" evidence="2">
    <location>
        <begin position="250"/>
        <end position="277"/>
    </location>
</feature>
<name>A0A1X2H7H5_SYNRA</name>